<protein>
    <submittedName>
        <fullName evidence="1">Uncharacterized protein</fullName>
    </submittedName>
</protein>
<reference evidence="1 2" key="1">
    <citation type="journal article" date="2021" name="BMC Genomics">
        <title>Datura genome reveals duplications of psychoactive alkaloid biosynthetic genes and high mutation rate following tissue culture.</title>
        <authorList>
            <person name="Rajewski A."/>
            <person name="Carter-House D."/>
            <person name="Stajich J."/>
            <person name="Litt A."/>
        </authorList>
    </citation>
    <scope>NUCLEOTIDE SEQUENCE [LARGE SCALE GENOMIC DNA]</scope>
    <source>
        <strain evidence="1">AR-01</strain>
    </source>
</reference>
<evidence type="ECO:0000313" key="2">
    <source>
        <dbReference type="Proteomes" id="UP000823775"/>
    </source>
</evidence>
<name>A0ABS8WI71_DATST</name>
<dbReference type="EMBL" id="JACEIK010007109">
    <property type="protein sequence ID" value="MCE3049752.1"/>
    <property type="molecule type" value="Genomic_DNA"/>
</dbReference>
<proteinExistence type="predicted"/>
<keyword evidence="2" id="KW-1185">Reference proteome</keyword>
<evidence type="ECO:0000313" key="1">
    <source>
        <dbReference type="EMBL" id="MCE3049752.1"/>
    </source>
</evidence>
<gene>
    <name evidence="1" type="ORF">HAX54_045714</name>
</gene>
<organism evidence="1 2">
    <name type="scientific">Datura stramonium</name>
    <name type="common">Jimsonweed</name>
    <name type="synonym">Common thornapple</name>
    <dbReference type="NCBI Taxonomy" id="4076"/>
    <lineage>
        <taxon>Eukaryota</taxon>
        <taxon>Viridiplantae</taxon>
        <taxon>Streptophyta</taxon>
        <taxon>Embryophyta</taxon>
        <taxon>Tracheophyta</taxon>
        <taxon>Spermatophyta</taxon>
        <taxon>Magnoliopsida</taxon>
        <taxon>eudicotyledons</taxon>
        <taxon>Gunneridae</taxon>
        <taxon>Pentapetalae</taxon>
        <taxon>asterids</taxon>
        <taxon>lamiids</taxon>
        <taxon>Solanales</taxon>
        <taxon>Solanaceae</taxon>
        <taxon>Solanoideae</taxon>
        <taxon>Datureae</taxon>
        <taxon>Datura</taxon>
    </lineage>
</organism>
<accession>A0ABS8WI71</accession>
<sequence>YILLYFKEEAENGSNNEKYWILIFRWLIVEGLQSCVYLDKLEEYAKALANYLLMGDVFFQQLISETVLSLNSIQSTEPMSVCFELVYL</sequence>
<feature type="non-terminal residue" evidence="1">
    <location>
        <position position="1"/>
    </location>
</feature>
<dbReference type="Proteomes" id="UP000823775">
    <property type="component" value="Unassembled WGS sequence"/>
</dbReference>
<comment type="caution">
    <text evidence="1">The sequence shown here is derived from an EMBL/GenBank/DDBJ whole genome shotgun (WGS) entry which is preliminary data.</text>
</comment>